<dbReference type="AlphaFoldDB" id="A0A239EMX4"/>
<dbReference type="InterPro" id="IPR058782">
    <property type="entry name" value="GIY_YIG_3"/>
</dbReference>
<dbReference type="EMBL" id="FZNR01000016">
    <property type="protein sequence ID" value="SNS45751.1"/>
    <property type="molecule type" value="Genomic_DNA"/>
</dbReference>
<evidence type="ECO:0000313" key="2">
    <source>
        <dbReference type="EMBL" id="SNS45751.1"/>
    </source>
</evidence>
<protein>
    <recommendedName>
        <fullName evidence="1">GIY-YIG domain-containing protein</fullName>
    </recommendedName>
</protein>
<evidence type="ECO:0000259" key="1">
    <source>
        <dbReference type="Pfam" id="PF26468"/>
    </source>
</evidence>
<organism evidence="2 3">
    <name type="scientific">Actinoplanes regularis</name>
    <dbReference type="NCBI Taxonomy" id="52697"/>
    <lineage>
        <taxon>Bacteria</taxon>
        <taxon>Bacillati</taxon>
        <taxon>Actinomycetota</taxon>
        <taxon>Actinomycetes</taxon>
        <taxon>Micromonosporales</taxon>
        <taxon>Micromonosporaceae</taxon>
        <taxon>Actinoplanes</taxon>
    </lineage>
</organism>
<sequence length="239" mass="25830">MTDRRAADTDRLYALLGDLAARLGGTRHLPTTTSGLPSHGVYFFFEPAETRADGSPRVVRVGTHALTATSRATLRGRLAQHRGIIGGRFPGGGNHRGSIFRRHIGTALLASGNWEPAVAASWTAHRAGAAARAIEYSLERAVSARLVAMPLLWLPVPTAADRGRVERNSIALLSHRTGGIDSPSPLWLGRHAAAERVRTSGLWNVNHVDEPYDPAYLDLFAQLVDSTPTLVDRPTPPFE</sequence>
<accession>A0A239EMX4</accession>
<evidence type="ECO:0000313" key="3">
    <source>
        <dbReference type="Proteomes" id="UP000198415"/>
    </source>
</evidence>
<gene>
    <name evidence="2" type="ORF">SAMN06264365_11610</name>
</gene>
<dbReference type="RefSeq" id="WP_179277366.1">
    <property type="nucleotide sequence ID" value="NZ_BOMU01000081.1"/>
</dbReference>
<name>A0A239EMX4_9ACTN</name>
<feature type="domain" description="GIY-YIG" evidence="1">
    <location>
        <begin position="4"/>
        <end position="227"/>
    </location>
</feature>
<proteinExistence type="predicted"/>
<keyword evidence="3" id="KW-1185">Reference proteome</keyword>
<dbReference type="Proteomes" id="UP000198415">
    <property type="component" value="Unassembled WGS sequence"/>
</dbReference>
<dbReference type="Pfam" id="PF26468">
    <property type="entry name" value="GIY_YIG_3"/>
    <property type="match status" value="1"/>
</dbReference>
<reference evidence="2 3" key="1">
    <citation type="submission" date="2017-06" db="EMBL/GenBank/DDBJ databases">
        <authorList>
            <person name="Kim H.J."/>
            <person name="Triplett B.A."/>
        </authorList>
    </citation>
    <scope>NUCLEOTIDE SEQUENCE [LARGE SCALE GENOMIC DNA]</scope>
    <source>
        <strain evidence="2 3">DSM 43151</strain>
    </source>
</reference>